<keyword evidence="1" id="KW-1133">Transmembrane helix</keyword>
<keyword evidence="1" id="KW-0812">Transmembrane</keyword>
<reference evidence="2 3" key="1">
    <citation type="journal article" date="2024" name="Nat. Commun.">
        <title>Phylogenomics reveals the evolutionary origins of lichenization in chlorophyte algae.</title>
        <authorList>
            <person name="Puginier C."/>
            <person name="Libourel C."/>
            <person name="Otte J."/>
            <person name="Skaloud P."/>
            <person name="Haon M."/>
            <person name="Grisel S."/>
            <person name="Petersen M."/>
            <person name="Berrin J.G."/>
            <person name="Delaux P.M."/>
            <person name="Dal Grande F."/>
            <person name="Keller J."/>
        </authorList>
    </citation>
    <scope>NUCLEOTIDE SEQUENCE [LARGE SCALE GENOMIC DNA]</scope>
    <source>
        <strain evidence="2 3">SAG 216-7</strain>
    </source>
</reference>
<organism evidence="2 3">
    <name type="scientific">Coccomyxa subellipsoidea</name>
    <dbReference type="NCBI Taxonomy" id="248742"/>
    <lineage>
        <taxon>Eukaryota</taxon>
        <taxon>Viridiplantae</taxon>
        <taxon>Chlorophyta</taxon>
        <taxon>core chlorophytes</taxon>
        <taxon>Trebouxiophyceae</taxon>
        <taxon>Trebouxiophyceae incertae sedis</taxon>
        <taxon>Coccomyxaceae</taxon>
        <taxon>Coccomyxa</taxon>
    </lineage>
</organism>
<proteinExistence type="predicted"/>
<evidence type="ECO:0000313" key="3">
    <source>
        <dbReference type="Proteomes" id="UP001491310"/>
    </source>
</evidence>
<evidence type="ECO:0000313" key="2">
    <source>
        <dbReference type="EMBL" id="KAK9914924.1"/>
    </source>
</evidence>
<dbReference type="EMBL" id="JALJOT010000005">
    <property type="protein sequence ID" value="KAK9914924.1"/>
    <property type="molecule type" value="Genomic_DNA"/>
</dbReference>
<evidence type="ECO:0000256" key="1">
    <source>
        <dbReference type="SAM" id="Phobius"/>
    </source>
</evidence>
<keyword evidence="3" id="KW-1185">Reference proteome</keyword>
<feature type="transmembrane region" description="Helical" evidence="1">
    <location>
        <begin position="34"/>
        <end position="55"/>
    </location>
</feature>
<keyword evidence="1" id="KW-0472">Membrane</keyword>
<name>A0ABR2YTT2_9CHLO</name>
<protein>
    <submittedName>
        <fullName evidence="2">Uncharacterized protein</fullName>
    </submittedName>
</protein>
<gene>
    <name evidence="2" type="ORF">WJX75_002330</name>
</gene>
<sequence>MLVAEKEVVDGNIGTSGLYFGIPDTKEKLPRKTIAAVSAFGVAIVTSLLLFGGCYRYNIYLKRELADAQHIIVQQQGRALGRLKDQVLCYTIPLHPCSPLVP</sequence>
<accession>A0ABR2YTT2</accession>
<comment type="caution">
    <text evidence="2">The sequence shown here is derived from an EMBL/GenBank/DDBJ whole genome shotgun (WGS) entry which is preliminary data.</text>
</comment>
<dbReference type="Proteomes" id="UP001491310">
    <property type="component" value="Unassembled WGS sequence"/>
</dbReference>